<sequence>MPAEIWAELRRSRENRYRDVDDRLNSLPEEPALIDFCRLLDLTEELRACRQAVGASLESASGDHTREREAGLVSPPAGAGHEEPSGE</sequence>
<dbReference type="OrthoDB" id="3034217at2"/>
<feature type="compositionally biased region" description="Basic and acidic residues" evidence="1">
    <location>
        <begin position="61"/>
        <end position="70"/>
    </location>
</feature>
<gene>
    <name evidence="2" type="ORF">GTO91_10765</name>
</gene>
<keyword evidence="3" id="KW-1185">Reference proteome</keyword>
<evidence type="ECO:0000313" key="3">
    <source>
        <dbReference type="Proteomes" id="UP000463470"/>
    </source>
</evidence>
<evidence type="ECO:0000313" key="2">
    <source>
        <dbReference type="EMBL" id="MZP30190.1"/>
    </source>
</evidence>
<protein>
    <submittedName>
        <fullName evidence="2">Uncharacterized protein</fullName>
    </submittedName>
</protein>
<dbReference type="Proteomes" id="UP000463470">
    <property type="component" value="Unassembled WGS sequence"/>
</dbReference>
<feature type="region of interest" description="Disordered" evidence="1">
    <location>
        <begin position="54"/>
        <end position="87"/>
    </location>
</feature>
<reference evidence="2 3" key="1">
    <citation type="submission" date="2020-01" db="EMBL/GenBank/DDBJ databases">
        <title>Whole-genome sequence of Heliobacterium undosum DSM 13378.</title>
        <authorList>
            <person name="Kyndt J.A."/>
            <person name="Meyer T.E."/>
        </authorList>
    </citation>
    <scope>NUCLEOTIDE SEQUENCE [LARGE SCALE GENOMIC DNA]</scope>
    <source>
        <strain evidence="2 3">DSM 13378</strain>
    </source>
</reference>
<comment type="caution">
    <text evidence="2">The sequence shown here is derived from an EMBL/GenBank/DDBJ whole genome shotgun (WGS) entry which is preliminary data.</text>
</comment>
<accession>A0A845L696</accession>
<dbReference type="EMBL" id="WXEY01000010">
    <property type="protein sequence ID" value="MZP30190.1"/>
    <property type="molecule type" value="Genomic_DNA"/>
</dbReference>
<dbReference type="AlphaFoldDB" id="A0A845L696"/>
<evidence type="ECO:0000256" key="1">
    <source>
        <dbReference type="SAM" id="MobiDB-lite"/>
    </source>
</evidence>
<proteinExistence type="predicted"/>
<dbReference type="RefSeq" id="WP_161258715.1">
    <property type="nucleotide sequence ID" value="NZ_WXEY01000010.1"/>
</dbReference>
<organism evidence="2 3">
    <name type="scientific">Heliomicrobium undosum</name>
    <dbReference type="NCBI Taxonomy" id="121734"/>
    <lineage>
        <taxon>Bacteria</taxon>
        <taxon>Bacillati</taxon>
        <taxon>Bacillota</taxon>
        <taxon>Clostridia</taxon>
        <taxon>Eubacteriales</taxon>
        <taxon>Heliobacteriaceae</taxon>
        <taxon>Heliomicrobium</taxon>
    </lineage>
</organism>
<name>A0A845L696_9FIRM</name>